<name>A0A540WPM2_9BACT</name>
<evidence type="ECO:0000259" key="10">
    <source>
        <dbReference type="Pfam" id="PF20656"/>
    </source>
</evidence>
<dbReference type="InterPro" id="IPR046363">
    <property type="entry name" value="MS_N_TIM-barrel_dom"/>
</dbReference>
<proteinExistence type="inferred from homology"/>
<dbReference type="InterPro" id="IPR044856">
    <property type="entry name" value="Malate_synth_C_sf"/>
</dbReference>
<evidence type="ECO:0000256" key="7">
    <source>
        <dbReference type="PIRSR" id="PIRSR001363-1"/>
    </source>
</evidence>
<feature type="active site" description="Proton acceptor" evidence="7">
    <location>
        <position position="172"/>
    </location>
</feature>
<dbReference type="PANTHER" id="PTHR42902:SF1">
    <property type="entry name" value="MALATE SYNTHASE 1-RELATED"/>
    <property type="match status" value="1"/>
</dbReference>
<evidence type="ECO:0000256" key="8">
    <source>
        <dbReference type="RuleBase" id="RU000555"/>
    </source>
</evidence>
<dbReference type="GO" id="GO:0005737">
    <property type="term" value="C:cytoplasm"/>
    <property type="evidence" value="ECO:0007669"/>
    <property type="project" value="TreeGrafter"/>
</dbReference>
<dbReference type="GO" id="GO:0004474">
    <property type="term" value="F:malate synthase activity"/>
    <property type="evidence" value="ECO:0007669"/>
    <property type="project" value="UniProtKB-EC"/>
</dbReference>
<dbReference type="OrthoDB" id="9768429at2"/>
<dbReference type="CDD" id="cd00727">
    <property type="entry name" value="malate_synt_A"/>
    <property type="match status" value="1"/>
</dbReference>
<dbReference type="InterPro" id="IPR006252">
    <property type="entry name" value="Malate_synthA"/>
</dbReference>
<feature type="active site" description="Proton donor" evidence="7">
    <location>
        <position position="452"/>
    </location>
</feature>
<dbReference type="InterPro" id="IPR048355">
    <property type="entry name" value="MS_C"/>
</dbReference>
<dbReference type="GO" id="GO:0006097">
    <property type="term" value="P:glyoxylate cycle"/>
    <property type="evidence" value="ECO:0007669"/>
    <property type="project" value="UniProtKB-UniPathway"/>
</dbReference>
<dbReference type="InterPro" id="IPR011076">
    <property type="entry name" value="Malate_synth_sf"/>
</dbReference>
<dbReference type="Gene3D" id="1.20.1220.12">
    <property type="entry name" value="Malate synthase, domain III"/>
    <property type="match status" value="1"/>
</dbReference>
<evidence type="ECO:0000256" key="6">
    <source>
        <dbReference type="ARBA" id="ARBA00047918"/>
    </source>
</evidence>
<dbReference type="EMBL" id="VIFM01000219">
    <property type="protein sequence ID" value="TQF10940.1"/>
    <property type="molecule type" value="Genomic_DNA"/>
</dbReference>
<evidence type="ECO:0000313" key="13">
    <source>
        <dbReference type="Proteomes" id="UP000315369"/>
    </source>
</evidence>
<gene>
    <name evidence="12" type="primary">aceB</name>
    <name evidence="12" type="ORF">FJV41_36785</name>
</gene>
<dbReference type="RefSeq" id="WP_141647271.1">
    <property type="nucleotide sequence ID" value="NZ_VIFM01000219.1"/>
</dbReference>
<feature type="domain" description="Malate synthase C-terminal" evidence="11">
    <location>
        <begin position="418"/>
        <end position="536"/>
    </location>
</feature>
<sequence>MTADAPSSKTPAFSAGVAVKGPWHPDYAEVLTPAALDFVARLARAFGERREALLERRKTVQASWRKGERPHFLPETKAIRDSHWTVAPLPPDLQDRRVEITGPVDRKMIINALNSGANVFMADFEDANSPTWDNVVRGQLNLRDAVRRRISFTADGGKHYALNEKPAVLFVRPRGWHLPERHVEIDGKPISGSLFDFGLFFFHNVREQLARNTGPYFYLPKMQSHLEARLWNDVFLLAQDTLGIPRGTIKATVLIETLPAAFEMDEILHELREHSAGLNCGRWDYIFSFIKTLQSDTSVVLPDRGQVTMDKAFLNAYSQLLIQTCHRRNVHAMGGMAAFIPIKGDAAANEAVLEKVRADKLREVKNGHDGTWVAHPGLVALARDIFDANMKGENQLSNKREDVRITEADLLKVPSGTRTEEGLRHNLRVGIQYTAAWLGGLGCVPLYNLMEDAATAEISRAQVWQWIHHGAPLDDGRKVTTALFQTLLAEEMAELEREGVQQRYGADHVTRARELFERLSTASTFEDFLTLPAYAALDATR</sequence>
<keyword evidence="12" id="KW-0012">Acyltransferase</keyword>
<dbReference type="Pfam" id="PF20659">
    <property type="entry name" value="MS_C"/>
    <property type="match status" value="1"/>
</dbReference>
<dbReference type="InterPro" id="IPR048356">
    <property type="entry name" value="MS_N"/>
</dbReference>
<evidence type="ECO:0000256" key="3">
    <source>
        <dbReference type="ARBA" id="ARBA00022435"/>
    </source>
</evidence>
<comment type="pathway">
    <text evidence="8">Carbohydrate metabolism; glyoxylate cycle; (S)-malate from isocitrate: step 2/2.</text>
</comment>
<reference evidence="12 13" key="1">
    <citation type="submission" date="2019-06" db="EMBL/GenBank/DDBJ databases">
        <authorList>
            <person name="Livingstone P."/>
            <person name="Whitworth D."/>
        </authorList>
    </citation>
    <scope>NUCLEOTIDE SEQUENCE [LARGE SCALE GENOMIC DNA]</scope>
    <source>
        <strain evidence="12 13">AM401</strain>
    </source>
</reference>
<dbReference type="SUPFAM" id="SSF51645">
    <property type="entry name" value="Malate synthase G"/>
    <property type="match status" value="1"/>
</dbReference>
<comment type="caution">
    <text evidence="12">The sequence shown here is derived from an EMBL/GenBank/DDBJ whole genome shotgun (WGS) entry which is preliminary data.</text>
</comment>
<keyword evidence="5 8" id="KW-0808">Transferase</keyword>
<accession>A0A540WPM2</accession>
<dbReference type="AlphaFoldDB" id="A0A540WPM2"/>
<dbReference type="InterPro" id="IPR001465">
    <property type="entry name" value="Malate_synthase_TIM"/>
</dbReference>
<comment type="similarity">
    <text evidence="1 8">Belongs to the malate synthase family.</text>
</comment>
<evidence type="ECO:0000256" key="2">
    <source>
        <dbReference type="ARBA" id="ARBA00012636"/>
    </source>
</evidence>
<evidence type="ECO:0000313" key="12">
    <source>
        <dbReference type="EMBL" id="TQF10940.1"/>
    </source>
</evidence>
<comment type="catalytic activity">
    <reaction evidence="6 8">
        <text>glyoxylate + acetyl-CoA + H2O = (S)-malate + CoA + H(+)</text>
        <dbReference type="Rhea" id="RHEA:18181"/>
        <dbReference type="ChEBI" id="CHEBI:15377"/>
        <dbReference type="ChEBI" id="CHEBI:15378"/>
        <dbReference type="ChEBI" id="CHEBI:15589"/>
        <dbReference type="ChEBI" id="CHEBI:36655"/>
        <dbReference type="ChEBI" id="CHEBI:57287"/>
        <dbReference type="ChEBI" id="CHEBI:57288"/>
        <dbReference type="EC" id="2.3.3.9"/>
    </reaction>
</comment>
<feature type="domain" description="Malate synthase N-terminal" evidence="10">
    <location>
        <begin position="16"/>
        <end position="77"/>
    </location>
</feature>
<feature type="domain" description="Malate synthase TIM barrel" evidence="9">
    <location>
        <begin position="168"/>
        <end position="412"/>
    </location>
</feature>
<dbReference type="FunFam" id="1.20.1220.12:FF:000001">
    <property type="entry name" value="Malate synthase"/>
    <property type="match status" value="1"/>
</dbReference>
<organism evidence="12 13">
    <name type="scientific">Myxococcus llanfairpwllgwyngyllgogerychwyrndrobwllllantysiliogogogochensis</name>
    <dbReference type="NCBI Taxonomy" id="2590453"/>
    <lineage>
        <taxon>Bacteria</taxon>
        <taxon>Pseudomonadati</taxon>
        <taxon>Myxococcota</taxon>
        <taxon>Myxococcia</taxon>
        <taxon>Myxococcales</taxon>
        <taxon>Cystobacterineae</taxon>
        <taxon>Myxococcaceae</taxon>
        <taxon>Myxococcus</taxon>
    </lineage>
</organism>
<keyword evidence="13" id="KW-1185">Reference proteome</keyword>
<dbReference type="PROSITE" id="PS00510">
    <property type="entry name" value="MALATE_SYNTHASE"/>
    <property type="match status" value="1"/>
</dbReference>
<dbReference type="Pfam" id="PF01274">
    <property type="entry name" value="MS_TIM-barrel"/>
    <property type="match status" value="1"/>
</dbReference>
<dbReference type="Gene3D" id="3.20.20.360">
    <property type="entry name" value="Malate synthase, domain 3"/>
    <property type="match status" value="1"/>
</dbReference>
<evidence type="ECO:0000256" key="5">
    <source>
        <dbReference type="ARBA" id="ARBA00022679"/>
    </source>
</evidence>
<evidence type="ECO:0000259" key="9">
    <source>
        <dbReference type="Pfam" id="PF01274"/>
    </source>
</evidence>
<dbReference type="PIRSF" id="PIRSF001363">
    <property type="entry name" value="Malate_synth"/>
    <property type="match status" value="1"/>
</dbReference>
<dbReference type="PANTHER" id="PTHR42902">
    <property type="entry name" value="MALATE SYNTHASE"/>
    <property type="match status" value="1"/>
</dbReference>
<protein>
    <recommendedName>
        <fullName evidence="2 8">Malate synthase</fullName>
        <ecNumber evidence="2 8">2.3.3.9</ecNumber>
    </recommendedName>
</protein>
<dbReference type="Pfam" id="PF20656">
    <property type="entry name" value="MS_N"/>
    <property type="match status" value="1"/>
</dbReference>
<evidence type="ECO:0000259" key="11">
    <source>
        <dbReference type="Pfam" id="PF20659"/>
    </source>
</evidence>
<keyword evidence="3 8" id="KW-0329">Glyoxylate bypass</keyword>
<evidence type="ECO:0000256" key="4">
    <source>
        <dbReference type="ARBA" id="ARBA00022532"/>
    </source>
</evidence>
<dbReference type="GO" id="GO:0006099">
    <property type="term" value="P:tricarboxylic acid cycle"/>
    <property type="evidence" value="ECO:0007669"/>
    <property type="project" value="UniProtKB-KW"/>
</dbReference>
<dbReference type="Proteomes" id="UP000315369">
    <property type="component" value="Unassembled WGS sequence"/>
</dbReference>
<evidence type="ECO:0000256" key="1">
    <source>
        <dbReference type="ARBA" id="ARBA00006394"/>
    </source>
</evidence>
<dbReference type="UniPathway" id="UPA00703">
    <property type="reaction ID" value="UER00720"/>
</dbReference>
<dbReference type="InterPro" id="IPR019830">
    <property type="entry name" value="Malate_synthase_CS"/>
</dbReference>
<keyword evidence="4 8" id="KW-0816">Tricarboxylic acid cycle</keyword>
<dbReference type="NCBIfam" id="TIGR01344">
    <property type="entry name" value="malate_syn_A"/>
    <property type="match status" value="1"/>
</dbReference>
<dbReference type="EC" id="2.3.3.9" evidence="2 8"/>
<dbReference type="FunFam" id="3.20.20.360:FF:000001">
    <property type="entry name" value="Malate synthase"/>
    <property type="match status" value="1"/>
</dbReference>